<name>A0A161SED8_9BACL</name>
<accession>A0A161SED8</accession>
<organism evidence="1 2">
    <name type="scientific">Paenibacillus elgii</name>
    <dbReference type="NCBI Taxonomy" id="189691"/>
    <lineage>
        <taxon>Bacteria</taxon>
        <taxon>Bacillati</taxon>
        <taxon>Bacillota</taxon>
        <taxon>Bacilli</taxon>
        <taxon>Bacillales</taxon>
        <taxon>Paenibacillaceae</taxon>
        <taxon>Paenibacillus</taxon>
    </lineage>
</organism>
<proteinExistence type="predicted"/>
<dbReference type="Proteomes" id="UP000076563">
    <property type="component" value="Unassembled WGS sequence"/>
</dbReference>
<comment type="caution">
    <text evidence="1">The sequence shown here is derived from an EMBL/GenBank/DDBJ whole genome shotgun (WGS) entry which is preliminary data.</text>
</comment>
<sequence>MSGFWTWEQKELARPTTKQEVIEAGLAYLEGVGADLICKVCIPGGGSCCSGCPFLEDGVGCGQRNTSCTAWLCGFLKYIYYEAGLIREWEEFWDQVPGQQFRYDTTPRHFAVRGWLEPPKLRFLFEAFADDLQRLRRDRPASWLVELKGKLDWHIDEIVDSTNPKFIKRIEAKLHRLTSDFHRFHQAKAQLD</sequence>
<dbReference type="EMBL" id="LQRA01000052">
    <property type="protein sequence ID" value="KZE79195.1"/>
    <property type="molecule type" value="Genomic_DNA"/>
</dbReference>
<dbReference type="RefSeq" id="WP_063181778.1">
    <property type="nucleotide sequence ID" value="NZ_LQRA01000052.1"/>
</dbReference>
<evidence type="ECO:0000313" key="1">
    <source>
        <dbReference type="EMBL" id="KZE79195.1"/>
    </source>
</evidence>
<protein>
    <recommendedName>
        <fullName evidence="3">DNA mismatch repair protein</fullName>
    </recommendedName>
</protein>
<evidence type="ECO:0000313" key="2">
    <source>
        <dbReference type="Proteomes" id="UP000076563"/>
    </source>
</evidence>
<dbReference type="eggNOG" id="ENOG5034BAE">
    <property type="taxonomic scope" value="Bacteria"/>
</dbReference>
<evidence type="ECO:0008006" key="3">
    <source>
        <dbReference type="Google" id="ProtNLM"/>
    </source>
</evidence>
<reference evidence="2" key="1">
    <citation type="submission" date="2016-01" db="EMBL/GenBank/DDBJ databases">
        <title>Draft genome of Chromobacterium sp. F49.</title>
        <authorList>
            <person name="Hong K.W."/>
        </authorList>
    </citation>
    <scope>NUCLEOTIDE SEQUENCE [LARGE SCALE GENOMIC DNA]</scope>
    <source>
        <strain evidence="2">M63</strain>
    </source>
</reference>
<dbReference type="STRING" id="1007103.GCA_000213315_06779"/>
<dbReference type="AlphaFoldDB" id="A0A161SED8"/>
<keyword evidence="2" id="KW-1185">Reference proteome</keyword>
<gene>
    <name evidence="1" type="ORF">AV654_17110</name>
</gene>